<dbReference type="SUPFAM" id="SSF100985">
    <property type="entry name" value="Sporulation inhibitor Sda"/>
    <property type="match status" value="1"/>
</dbReference>
<accession>A0A841Q7S1</accession>
<sequence length="49" mass="5745">MFIQLSDNALINAYQKALQLNLEKDFIILLEKELKNRGVNLKEINKKVE</sequence>
<dbReference type="InterPro" id="IPR015064">
    <property type="entry name" value="Sda"/>
</dbReference>
<proteinExistence type="predicted"/>
<dbReference type="RefSeq" id="WP_174497132.1">
    <property type="nucleotide sequence ID" value="NZ_CADDWK010000012.1"/>
</dbReference>
<keyword evidence="2" id="KW-1185">Reference proteome</keyword>
<gene>
    <name evidence="1" type="ORF">HNQ94_003118</name>
</gene>
<name>A0A841Q7S1_9BACI</name>
<comment type="caution">
    <text evidence="1">The sequence shown here is derived from an EMBL/GenBank/DDBJ whole genome shotgun (WGS) entry which is preliminary data.</text>
</comment>
<organism evidence="1 2">
    <name type="scientific">Salirhabdus euzebyi</name>
    <dbReference type="NCBI Taxonomy" id="394506"/>
    <lineage>
        <taxon>Bacteria</taxon>
        <taxon>Bacillati</taxon>
        <taxon>Bacillota</taxon>
        <taxon>Bacilli</taxon>
        <taxon>Bacillales</taxon>
        <taxon>Bacillaceae</taxon>
        <taxon>Salirhabdus</taxon>
    </lineage>
</organism>
<protein>
    <submittedName>
        <fullName evidence="1">Developmental checkpoint coupling sporulation initiation to replication initiation</fullName>
    </submittedName>
</protein>
<dbReference type="EMBL" id="JACHGH010000011">
    <property type="protein sequence ID" value="MBB6454629.1"/>
    <property type="molecule type" value="Genomic_DNA"/>
</dbReference>
<dbReference type="InterPro" id="IPR036916">
    <property type="entry name" value="Sda_sf"/>
</dbReference>
<evidence type="ECO:0000313" key="1">
    <source>
        <dbReference type="EMBL" id="MBB6454629.1"/>
    </source>
</evidence>
<dbReference type="AlphaFoldDB" id="A0A841Q7S1"/>
<dbReference type="Gene3D" id="1.10.287.1100">
    <property type="entry name" value="Sporulation inhibitor A"/>
    <property type="match status" value="1"/>
</dbReference>
<reference evidence="1 2" key="1">
    <citation type="submission" date="2020-08" db="EMBL/GenBank/DDBJ databases">
        <title>Genomic Encyclopedia of Type Strains, Phase IV (KMG-IV): sequencing the most valuable type-strain genomes for metagenomic binning, comparative biology and taxonomic classification.</title>
        <authorList>
            <person name="Goeker M."/>
        </authorList>
    </citation>
    <scope>NUCLEOTIDE SEQUENCE [LARGE SCALE GENOMIC DNA]</scope>
    <source>
        <strain evidence="1 2">DSM 19612</strain>
    </source>
</reference>
<dbReference type="Pfam" id="PF08970">
    <property type="entry name" value="Sda"/>
    <property type="match status" value="1"/>
</dbReference>
<evidence type="ECO:0000313" key="2">
    <source>
        <dbReference type="Proteomes" id="UP000581688"/>
    </source>
</evidence>
<dbReference type="Proteomes" id="UP000581688">
    <property type="component" value="Unassembled WGS sequence"/>
</dbReference>